<evidence type="ECO:0000313" key="3">
    <source>
        <dbReference type="Proteomes" id="UP000625711"/>
    </source>
</evidence>
<comment type="caution">
    <text evidence="2">The sequence shown here is derived from an EMBL/GenBank/DDBJ whole genome shotgun (WGS) entry which is preliminary data.</text>
</comment>
<feature type="region of interest" description="Disordered" evidence="1">
    <location>
        <begin position="153"/>
        <end position="183"/>
    </location>
</feature>
<protein>
    <submittedName>
        <fullName evidence="2">Uncharacterized protein</fullName>
    </submittedName>
</protein>
<feature type="non-terminal residue" evidence="2">
    <location>
        <position position="214"/>
    </location>
</feature>
<organism evidence="2 3">
    <name type="scientific">Rhynchophorus ferrugineus</name>
    <name type="common">Red palm weevil</name>
    <name type="synonym">Curculio ferrugineus</name>
    <dbReference type="NCBI Taxonomy" id="354439"/>
    <lineage>
        <taxon>Eukaryota</taxon>
        <taxon>Metazoa</taxon>
        <taxon>Ecdysozoa</taxon>
        <taxon>Arthropoda</taxon>
        <taxon>Hexapoda</taxon>
        <taxon>Insecta</taxon>
        <taxon>Pterygota</taxon>
        <taxon>Neoptera</taxon>
        <taxon>Endopterygota</taxon>
        <taxon>Coleoptera</taxon>
        <taxon>Polyphaga</taxon>
        <taxon>Cucujiformia</taxon>
        <taxon>Curculionidae</taxon>
        <taxon>Dryophthorinae</taxon>
        <taxon>Rhynchophorus</taxon>
    </lineage>
</organism>
<accession>A0A834IAU2</accession>
<feature type="compositionally biased region" description="Low complexity" evidence="1">
    <location>
        <begin position="59"/>
        <end position="70"/>
    </location>
</feature>
<feature type="region of interest" description="Disordered" evidence="1">
    <location>
        <begin position="44"/>
        <end position="70"/>
    </location>
</feature>
<proteinExistence type="predicted"/>
<dbReference type="AlphaFoldDB" id="A0A834IAU2"/>
<dbReference type="EMBL" id="JAACXV010000557">
    <property type="protein sequence ID" value="KAF7277625.1"/>
    <property type="molecule type" value="Genomic_DNA"/>
</dbReference>
<feature type="compositionally biased region" description="Polar residues" evidence="1">
    <location>
        <begin position="44"/>
        <end position="58"/>
    </location>
</feature>
<reference evidence="2" key="1">
    <citation type="submission" date="2020-08" db="EMBL/GenBank/DDBJ databases">
        <title>Genome sequencing and assembly of the red palm weevil Rhynchophorus ferrugineus.</title>
        <authorList>
            <person name="Dias G.B."/>
            <person name="Bergman C.M."/>
            <person name="Manee M."/>
        </authorList>
    </citation>
    <scope>NUCLEOTIDE SEQUENCE</scope>
    <source>
        <strain evidence="2">AA-2017</strain>
        <tissue evidence="2">Whole larva</tissue>
    </source>
</reference>
<keyword evidence="3" id="KW-1185">Reference proteome</keyword>
<dbReference type="Proteomes" id="UP000625711">
    <property type="component" value="Unassembled WGS sequence"/>
</dbReference>
<gene>
    <name evidence="2" type="ORF">GWI33_002961</name>
</gene>
<sequence length="214" mass="23718">MVMIGLRLLLKKPQPEQPIEQHELPVEAQSQQPIVPRHLRQLQGAEQNNALTETVQQVSEPLPNSSSPSETVVKSDIIETVKQQQASAQTMESAQILEDGITQDELPKVAAATTPALQKDELDHLLEQLEDEDQSAVQHGEDKTLAAKNTEALATESEQVETEVNAKQYLTSQHEPAKQSEQNVEDIALETVEIQEWQGESDVLDAHLSAQNRN</sequence>
<feature type="compositionally biased region" description="Polar residues" evidence="1">
    <location>
        <begin position="168"/>
        <end position="182"/>
    </location>
</feature>
<name>A0A834IAU2_RHYFE</name>
<evidence type="ECO:0000313" key="2">
    <source>
        <dbReference type="EMBL" id="KAF7277625.1"/>
    </source>
</evidence>
<evidence type="ECO:0000256" key="1">
    <source>
        <dbReference type="SAM" id="MobiDB-lite"/>
    </source>
</evidence>